<protein>
    <recommendedName>
        <fullName evidence="4">DMT family transporter</fullName>
    </recommendedName>
</protein>
<dbReference type="RefSeq" id="WP_076877906.1">
    <property type="nucleotide sequence ID" value="NZ_MLCN01000016.1"/>
</dbReference>
<evidence type="ECO:0000313" key="3">
    <source>
        <dbReference type="Proteomes" id="UP000192132"/>
    </source>
</evidence>
<dbReference type="STRING" id="1907941.BKE30_06965"/>
<dbReference type="InterPro" id="IPR006750">
    <property type="entry name" value="YdcZ"/>
</dbReference>
<name>A0A1S8CW62_9GAMM</name>
<gene>
    <name evidence="2" type="ORF">BKE30_06965</name>
</gene>
<dbReference type="Pfam" id="PF04657">
    <property type="entry name" value="DMT_YdcZ"/>
    <property type="match status" value="1"/>
</dbReference>
<evidence type="ECO:0000313" key="2">
    <source>
        <dbReference type="EMBL" id="ONG40893.1"/>
    </source>
</evidence>
<dbReference type="EMBL" id="MLCN01000016">
    <property type="protein sequence ID" value="ONG40893.1"/>
    <property type="molecule type" value="Genomic_DNA"/>
</dbReference>
<dbReference type="AlphaFoldDB" id="A0A1S8CW62"/>
<organism evidence="2 3">
    <name type="scientific">Alkanindiges hydrocarboniclasticus</name>
    <dbReference type="NCBI Taxonomy" id="1907941"/>
    <lineage>
        <taxon>Bacteria</taxon>
        <taxon>Pseudomonadati</taxon>
        <taxon>Pseudomonadota</taxon>
        <taxon>Gammaproteobacteria</taxon>
        <taxon>Moraxellales</taxon>
        <taxon>Moraxellaceae</taxon>
        <taxon>Alkanindiges</taxon>
    </lineage>
</organism>
<dbReference type="OrthoDB" id="7864805at2"/>
<dbReference type="PANTHER" id="PTHR34821:SF2">
    <property type="entry name" value="INNER MEMBRANE PROTEIN YDCZ"/>
    <property type="match status" value="1"/>
</dbReference>
<keyword evidence="1" id="KW-1133">Transmembrane helix</keyword>
<dbReference type="Proteomes" id="UP000192132">
    <property type="component" value="Unassembled WGS sequence"/>
</dbReference>
<keyword evidence="1" id="KW-0472">Membrane</keyword>
<dbReference type="GO" id="GO:0005886">
    <property type="term" value="C:plasma membrane"/>
    <property type="evidence" value="ECO:0007669"/>
    <property type="project" value="TreeGrafter"/>
</dbReference>
<evidence type="ECO:0000256" key="1">
    <source>
        <dbReference type="SAM" id="Phobius"/>
    </source>
</evidence>
<keyword evidence="1" id="KW-0812">Transmembrane</keyword>
<feature type="transmembrane region" description="Helical" evidence="1">
    <location>
        <begin position="99"/>
        <end position="120"/>
    </location>
</feature>
<evidence type="ECO:0008006" key="4">
    <source>
        <dbReference type="Google" id="ProtNLM"/>
    </source>
</evidence>
<keyword evidence="3" id="KW-1185">Reference proteome</keyword>
<sequence length="151" mass="16139">MKGLELSTLLMLGLAGGIALASQAGVNAQLRQYVNSPYQAAFFSFLVGTVILGAVVMLQTDSRPQLQQLMGMPLWLWIGGLLGAFGVSVSIILAPRLGAVNLTIIIVCGQLLASLVLDHFGWLGFEKHTINWQRIAGALMVMAGLVLTVKY</sequence>
<feature type="transmembrane region" description="Helical" evidence="1">
    <location>
        <begin position="70"/>
        <end position="93"/>
    </location>
</feature>
<feature type="transmembrane region" description="Helical" evidence="1">
    <location>
        <begin position="132"/>
        <end position="149"/>
    </location>
</feature>
<dbReference type="PANTHER" id="PTHR34821">
    <property type="entry name" value="INNER MEMBRANE PROTEIN YDCZ"/>
    <property type="match status" value="1"/>
</dbReference>
<reference evidence="2 3" key="1">
    <citation type="submission" date="2016-10" db="EMBL/GenBank/DDBJ databases">
        <title>Draft Genome sequence of Alkanindiges sp. strain H1.</title>
        <authorList>
            <person name="Subhash Y."/>
            <person name="Lee S."/>
        </authorList>
    </citation>
    <scope>NUCLEOTIDE SEQUENCE [LARGE SCALE GENOMIC DNA]</scope>
    <source>
        <strain evidence="2 3">H1</strain>
    </source>
</reference>
<comment type="caution">
    <text evidence="2">The sequence shown here is derived from an EMBL/GenBank/DDBJ whole genome shotgun (WGS) entry which is preliminary data.</text>
</comment>
<accession>A0A1S8CW62</accession>
<proteinExistence type="predicted"/>
<feature type="transmembrane region" description="Helical" evidence="1">
    <location>
        <begin position="38"/>
        <end position="58"/>
    </location>
</feature>